<reference evidence="1" key="1">
    <citation type="submission" date="2022-08" db="UniProtKB">
        <authorList>
            <consortium name="EnsemblMetazoa"/>
        </authorList>
    </citation>
    <scope>IDENTIFICATION</scope>
    <source>
        <strain evidence="1">05x7-T-G4-1.051#20</strain>
    </source>
</reference>
<evidence type="ECO:0000313" key="2">
    <source>
        <dbReference type="Proteomes" id="UP000005408"/>
    </source>
</evidence>
<dbReference type="Proteomes" id="UP000005408">
    <property type="component" value="Unassembled WGS sequence"/>
</dbReference>
<dbReference type="EnsemblMetazoa" id="G12692.1">
    <property type="protein sequence ID" value="G12692.1:cds"/>
    <property type="gene ID" value="G12692"/>
</dbReference>
<protein>
    <submittedName>
        <fullName evidence="1">Uncharacterized protein</fullName>
    </submittedName>
</protein>
<keyword evidence="2" id="KW-1185">Reference proteome</keyword>
<dbReference type="AlphaFoldDB" id="A0A8W8I735"/>
<name>A0A8W8I735_MAGGI</name>
<sequence length="71" mass="7641">MKTSAFAVPEDVKLTAKAIANPAPAKIITIHDAKKSPIKSLVSIKGRVISEEIIRTVQVRGTDVQNKNTAM</sequence>
<accession>A0A8W8I735</accession>
<organism evidence="1 2">
    <name type="scientific">Magallana gigas</name>
    <name type="common">Pacific oyster</name>
    <name type="synonym">Crassostrea gigas</name>
    <dbReference type="NCBI Taxonomy" id="29159"/>
    <lineage>
        <taxon>Eukaryota</taxon>
        <taxon>Metazoa</taxon>
        <taxon>Spiralia</taxon>
        <taxon>Lophotrochozoa</taxon>
        <taxon>Mollusca</taxon>
        <taxon>Bivalvia</taxon>
        <taxon>Autobranchia</taxon>
        <taxon>Pteriomorphia</taxon>
        <taxon>Ostreida</taxon>
        <taxon>Ostreoidea</taxon>
        <taxon>Ostreidae</taxon>
        <taxon>Magallana</taxon>
    </lineage>
</organism>
<proteinExistence type="predicted"/>
<evidence type="ECO:0000313" key="1">
    <source>
        <dbReference type="EnsemblMetazoa" id="G12692.1:cds"/>
    </source>
</evidence>